<dbReference type="SUPFAM" id="SSF53335">
    <property type="entry name" value="S-adenosyl-L-methionine-dependent methyltransferases"/>
    <property type="match status" value="1"/>
</dbReference>
<organism evidence="2">
    <name type="scientific">Collinsella intestinalis</name>
    <dbReference type="NCBI Taxonomy" id="147207"/>
    <lineage>
        <taxon>Bacteria</taxon>
        <taxon>Bacillati</taxon>
        <taxon>Actinomycetota</taxon>
        <taxon>Coriobacteriia</taxon>
        <taxon>Coriobacteriales</taxon>
        <taxon>Coriobacteriaceae</taxon>
        <taxon>Collinsella</taxon>
    </lineage>
</organism>
<dbReference type="SUPFAM" id="SSF52540">
    <property type="entry name" value="P-loop containing nucleoside triphosphate hydrolases"/>
    <property type="match status" value="2"/>
</dbReference>
<dbReference type="SMART" id="SM00487">
    <property type="entry name" value="DEXDc"/>
    <property type="match status" value="1"/>
</dbReference>
<dbReference type="RefSeq" id="WP_421756056.1">
    <property type="nucleotide sequence ID" value="NZ_CACRTN010000009.1"/>
</dbReference>
<dbReference type="PANTHER" id="PTHR41313">
    <property type="entry name" value="ADENINE-SPECIFIC METHYLTRANSFERASE"/>
    <property type="match status" value="1"/>
</dbReference>
<dbReference type="Pfam" id="PF00271">
    <property type="entry name" value="Helicase_C"/>
    <property type="match status" value="1"/>
</dbReference>
<name>A0A6N2Z0B2_9ACTN</name>
<evidence type="ECO:0000313" key="2">
    <source>
        <dbReference type="EMBL" id="VYT71536.1"/>
    </source>
</evidence>
<dbReference type="InterPro" id="IPR052933">
    <property type="entry name" value="DNA_Protect_Modify"/>
</dbReference>
<dbReference type="EMBL" id="CACRTN010000009">
    <property type="protein sequence ID" value="VYT71536.1"/>
    <property type="molecule type" value="Genomic_DNA"/>
</dbReference>
<dbReference type="Gene3D" id="3.40.50.150">
    <property type="entry name" value="Vaccinia Virus protein VP39"/>
    <property type="match status" value="1"/>
</dbReference>
<evidence type="ECO:0000259" key="1">
    <source>
        <dbReference type="PROSITE" id="PS51194"/>
    </source>
</evidence>
<feature type="domain" description="Helicase C-terminal" evidence="1">
    <location>
        <begin position="1456"/>
        <end position="1631"/>
    </location>
</feature>
<dbReference type="InterPro" id="IPR027417">
    <property type="entry name" value="P-loop_NTPase"/>
</dbReference>
<dbReference type="Gene3D" id="3.40.50.300">
    <property type="entry name" value="P-loop containing nucleotide triphosphate hydrolases"/>
    <property type="match status" value="1"/>
</dbReference>
<gene>
    <name evidence="2" type="ORF">CILFYP54_01347</name>
</gene>
<dbReference type="GO" id="GO:0005524">
    <property type="term" value="F:ATP binding"/>
    <property type="evidence" value="ECO:0007669"/>
    <property type="project" value="InterPro"/>
</dbReference>
<dbReference type="InterPro" id="IPR001650">
    <property type="entry name" value="Helicase_C-like"/>
</dbReference>
<dbReference type="InterPro" id="IPR038718">
    <property type="entry name" value="SNF2-like_sf"/>
</dbReference>
<dbReference type="SMART" id="SM00490">
    <property type="entry name" value="HELICc"/>
    <property type="match status" value="1"/>
</dbReference>
<dbReference type="Pfam" id="PF00176">
    <property type="entry name" value="SNF2-rel_dom"/>
    <property type="match status" value="1"/>
</dbReference>
<dbReference type="InterPro" id="IPR029063">
    <property type="entry name" value="SAM-dependent_MTases_sf"/>
</dbReference>
<dbReference type="GO" id="GO:0003677">
    <property type="term" value="F:DNA binding"/>
    <property type="evidence" value="ECO:0007669"/>
    <property type="project" value="InterPro"/>
</dbReference>
<dbReference type="CDD" id="cd02440">
    <property type="entry name" value="AdoMet_MTases"/>
    <property type="match status" value="1"/>
</dbReference>
<dbReference type="InterPro" id="IPR003356">
    <property type="entry name" value="DNA_methylase_A-5"/>
</dbReference>
<dbReference type="Gene3D" id="3.40.50.10810">
    <property type="entry name" value="Tandem AAA-ATPase domain"/>
    <property type="match status" value="2"/>
</dbReference>
<protein>
    <recommendedName>
        <fullName evidence="1">Helicase C-terminal domain-containing protein</fullName>
    </recommendedName>
</protein>
<dbReference type="PANTHER" id="PTHR41313:SF1">
    <property type="entry name" value="DNA METHYLASE ADENINE-SPECIFIC DOMAIN-CONTAINING PROTEIN"/>
    <property type="match status" value="1"/>
</dbReference>
<dbReference type="PROSITE" id="PS51194">
    <property type="entry name" value="HELICASE_CTER"/>
    <property type="match status" value="1"/>
</dbReference>
<dbReference type="InterPro" id="IPR014001">
    <property type="entry name" value="Helicase_ATP-bd"/>
</dbReference>
<sequence length="2350" mass="258569">MRALRVLRELQTSEATPTDEQTAALAAYSGWGGAPDAFKESYGEGESSWAQLNAELRELLRDDEYAEARASTLTAFYTPSSIAAGIHDVLSDLGFGAAKKGAAGGEFVLEPGCGTGNFIGVGEHQDRGYSYFGVEIDRVSAQVAQVLHPTDTIVNASLDECYISHDSFDAVMGNVPYSDAIQLKTADGRTAPIHDCFIMESIDALRPGGVAALLTSRFTMDKRSETTRRWIAQRAELIGAVRLPAETFRSQAGTDVVSDVLLFRKRDEPTASIDDCPWVRTTGLPAPDGSTVTVNSIFSDGSHVIGNQRIALGRFGYAIDVASGLTDKEIGRLMAEELRGQTVGLGDLRSRLGKRSEHPCAAARPKAGNDLYEYFADENGTIWYGNGEIVEAVPLPDPDRIRLGDMIRLRDHARDLLAFERSCPDDEAVATQIAKLSDEYDAFAERYGRLCDPKNKRLWSIKGTDYSYQGILTAAEIRDSSGKFTGKGDIFSKRVQGSNELAPDKIENAHDALMHSLDRLGRVDMKLIAGLVGATEEECEELLGEAIVIDPVTGEAVLADDYLSGDVLSKIDAVDAMLDELAEEPGRSMRAQWLDAQGLTEIAKEIEGTADHRVRERVNERGGAWTAFCDPLSATVAVDVDAACRAEGLSRWGNFDTRSAIALLADLRPGCNLMADGEASYLWGAATRALQYGRSEGVTNAIHLLREAAGAPRDVVSDDAFMYMLAHGRILDDDTLRRLFRETVPEGIAIPTQSDVNRMRHPDDEVGRTASAQLEAFAEALRSDTDILDYALLISHKRDVERREEAGASGGSYYVPMRDRDLRADRGEFARFKESHAAFDAAHGIETDARRIAELRRLRARLVDAAPKRLAPEEIAVNLGSPWIPASIYYQFASETFKFDEAYRYAGSSDAAAARWMIMRSPRTGSWQVKYGGAPELTPSVANAYGTAEANPLYLMESAMNGSSITITKPDPDPPAEKPDARVKDPVATAAAYRMRDKINDAFKEWAMADPQRADLLAGIYNRKFNNLSPRRYDGGYLSLPGSNASISLRDHQKDAVARVLQGDEGSLIAHVVGAGKTYACIASVMESRRIGKANKPLVVVPNHLTEQWASDFTKLYPSARVLYMTSADTRNQDATRAFWGRAAAGDWDAVIVGQSRFDMLRLSTEQRLKAFGARREEILASIAEAHADGNTFGVKQLEAARKRVERTLKTLREGGSRETEGAVFENIGFDMLVVDEAHYYKNLAVVGRSVAGMSSTTSAKCENLVDICDYLRGQGKGSNIVFATGTPVSNTMSELYNMQRYLAPELLRSQGVYYFSDWAQTYGQTVQSVEVKPESNGFQIKERFAKFHNLPELMASVHTFGDIMTKDDLDLDVPEVEVEVVAVEADDEQRELVEQLADRAELIRQGGVDPAEDNLLKITSEGRALALSPRILDGIRDSEAEYGSEGGKLKACAENIARVWSDTAADLGTQLVFCDASTPSRDAWNVYGEIKAQLIGLGLPESQIAFVHDYTTPKSRDALFEQVNAGEVRVLFGSTQKLGTGTNVQARLAAIHDVDCPWRPSDLEQRLGRVQRQGNMFGKVKDFRYVTTGTFDSYLYQTVERKQRFIAQVFTNKCPARSGDDLDETVLDYATIKAVASGDPAVRERLMRENRLQELEMQRQAHGKLIASTRDDILNRHRPTVEYLTDRVARLRDDHDLFSSAKSMLERDKAAAAPYPVVVRGGTFPSNQDTAKAILAFRAACRTPGLHEFGSAYGTRLGLMLDRELNAHLCAIGRHEHEYERPLSLQTIGPETCLRQMERLFDSVADGLEQNEERLEAAIAKLRQAESELEVGWDQEEEYDRIKAELAAEDVTGNNSEIVAEGPKEPMGDEGKKDVTMEETTELELWFREYDALAEAAARRDAACWGGQVRLGGPLFVSPAALERANSMTERECPTADPVSTWIAMSNCVDAEEIAQHADDPRWLARAAWLSDDETGADVGLVEIGPGAFDREWHDRALHDRPELYADMTGDQIAELAGVIGAENARAIPAVLDWFEFVEGDLIAISSEGVGSEWGWNYDVTGNGDWVSEGDFAKVLESDVERDAFLIIANGELGLDALEAMRDDPARLADLASDAVENPGYVFGTERDLTDLDFFSAMNLAEYRPRLLSPLADPSIAKDCDKVWERDLWCDTPYEESRKAALWTGSPAGDVQEKAVLSLAAPWAKVQPLQPLGEPASREVLETMIAAVEESEMIVLDICRDVSPGDSEGKERIEFWTDEADRWAINTTLDDPGATAHEVDGDLVIQSRDGDSVYLSVVRRLDRSDAPVGESPWDCLEAWEGASKVGLTREIGQAHDAATEEMRGRRAKF</sequence>
<proteinExistence type="predicted"/>
<dbReference type="PRINTS" id="PR00507">
    <property type="entry name" value="N12N6MTFRASE"/>
</dbReference>
<reference evidence="2" key="1">
    <citation type="submission" date="2019-11" db="EMBL/GenBank/DDBJ databases">
        <authorList>
            <person name="Feng L."/>
        </authorList>
    </citation>
    <scope>NUCLEOTIDE SEQUENCE</scope>
    <source>
        <strain evidence="2">CintestinalisLFYP54</strain>
    </source>
</reference>
<dbReference type="Pfam" id="PF02384">
    <property type="entry name" value="N6_Mtase"/>
    <property type="match status" value="1"/>
</dbReference>
<accession>A0A6N2Z0B2</accession>
<dbReference type="GO" id="GO:0008170">
    <property type="term" value="F:N-methyltransferase activity"/>
    <property type="evidence" value="ECO:0007669"/>
    <property type="project" value="InterPro"/>
</dbReference>
<dbReference type="InterPro" id="IPR000330">
    <property type="entry name" value="SNF2_N"/>
</dbReference>